<gene>
    <name evidence="1" type="ORF">P167DRAFT_579827</name>
</gene>
<evidence type="ECO:0000313" key="2">
    <source>
        <dbReference type="Proteomes" id="UP000277580"/>
    </source>
</evidence>
<organism evidence="1 2">
    <name type="scientific">Morchella conica CCBAS932</name>
    <dbReference type="NCBI Taxonomy" id="1392247"/>
    <lineage>
        <taxon>Eukaryota</taxon>
        <taxon>Fungi</taxon>
        <taxon>Dikarya</taxon>
        <taxon>Ascomycota</taxon>
        <taxon>Pezizomycotina</taxon>
        <taxon>Pezizomycetes</taxon>
        <taxon>Pezizales</taxon>
        <taxon>Morchellaceae</taxon>
        <taxon>Morchella</taxon>
    </lineage>
</organism>
<sequence>MLMHYREHVEGFGIIPQYSSDISKFSHRNNLISKLRYFPGRRAPVLARSLRPERLAPPGSTFHAWRALANALFARHRSWISPASREHPPMLTSPSPFGEYYSPPRAIASALSTPSVDITHLRKALANALFARLR</sequence>
<dbReference type="InParanoid" id="A0A3N4KBT6"/>
<dbReference type="Proteomes" id="UP000277580">
    <property type="component" value="Unassembled WGS sequence"/>
</dbReference>
<dbReference type="AlphaFoldDB" id="A0A3N4KBT6"/>
<evidence type="ECO:0000313" key="1">
    <source>
        <dbReference type="EMBL" id="RPB06928.1"/>
    </source>
</evidence>
<dbReference type="EMBL" id="ML119205">
    <property type="protein sequence ID" value="RPB06928.1"/>
    <property type="molecule type" value="Genomic_DNA"/>
</dbReference>
<dbReference type="OrthoDB" id="10582894at2759"/>
<accession>A0A3N4KBT6</accession>
<protein>
    <submittedName>
        <fullName evidence="1">Uncharacterized protein</fullName>
    </submittedName>
</protein>
<keyword evidence="2" id="KW-1185">Reference proteome</keyword>
<name>A0A3N4KBT6_9PEZI</name>
<proteinExistence type="predicted"/>
<reference evidence="1 2" key="1">
    <citation type="journal article" date="2018" name="Nat. Ecol. Evol.">
        <title>Pezizomycetes genomes reveal the molecular basis of ectomycorrhizal truffle lifestyle.</title>
        <authorList>
            <person name="Murat C."/>
            <person name="Payen T."/>
            <person name="Noel B."/>
            <person name="Kuo A."/>
            <person name="Morin E."/>
            <person name="Chen J."/>
            <person name="Kohler A."/>
            <person name="Krizsan K."/>
            <person name="Balestrini R."/>
            <person name="Da Silva C."/>
            <person name="Montanini B."/>
            <person name="Hainaut M."/>
            <person name="Levati E."/>
            <person name="Barry K.W."/>
            <person name="Belfiori B."/>
            <person name="Cichocki N."/>
            <person name="Clum A."/>
            <person name="Dockter R.B."/>
            <person name="Fauchery L."/>
            <person name="Guy J."/>
            <person name="Iotti M."/>
            <person name="Le Tacon F."/>
            <person name="Lindquist E.A."/>
            <person name="Lipzen A."/>
            <person name="Malagnac F."/>
            <person name="Mello A."/>
            <person name="Molinier V."/>
            <person name="Miyauchi S."/>
            <person name="Poulain J."/>
            <person name="Riccioni C."/>
            <person name="Rubini A."/>
            <person name="Sitrit Y."/>
            <person name="Splivallo R."/>
            <person name="Traeger S."/>
            <person name="Wang M."/>
            <person name="Zifcakova L."/>
            <person name="Wipf D."/>
            <person name="Zambonelli A."/>
            <person name="Paolocci F."/>
            <person name="Nowrousian M."/>
            <person name="Ottonello S."/>
            <person name="Baldrian P."/>
            <person name="Spatafora J.W."/>
            <person name="Henrissat B."/>
            <person name="Nagy L.G."/>
            <person name="Aury J.M."/>
            <person name="Wincker P."/>
            <person name="Grigoriev I.V."/>
            <person name="Bonfante P."/>
            <person name="Martin F.M."/>
        </authorList>
    </citation>
    <scope>NUCLEOTIDE SEQUENCE [LARGE SCALE GENOMIC DNA]</scope>
    <source>
        <strain evidence="1 2">CCBAS932</strain>
    </source>
</reference>